<reference evidence="1 2" key="1">
    <citation type="submission" date="2024-01" db="EMBL/GenBank/DDBJ databases">
        <title>The complete chloroplast genome sequence of Lithospermum erythrorhizon: insights into the phylogenetic relationship among Boraginaceae species and the maternal lineages of purple gromwells.</title>
        <authorList>
            <person name="Okada T."/>
            <person name="Watanabe K."/>
        </authorList>
    </citation>
    <scope>NUCLEOTIDE SEQUENCE [LARGE SCALE GENOMIC DNA]</scope>
</reference>
<evidence type="ECO:0000313" key="1">
    <source>
        <dbReference type="EMBL" id="GAA0157113.1"/>
    </source>
</evidence>
<keyword evidence="2" id="KW-1185">Reference proteome</keyword>
<dbReference type="PANTHER" id="PTHR34665:SF4">
    <property type="entry name" value="DUF3741 DOMAIN-CONTAINING PROTEIN"/>
    <property type="match status" value="1"/>
</dbReference>
<accession>A0AAV3Q3U0</accession>
<evidence type="ECO:0000313" key="2">
    <source>
        <dbReference type="Proteomes" id="UP001454036"/>
    </source>
</evidence>
<name>A0AAV3Q3U0_LITER</name>
<dbReference type="PANTHER" id="PTHR34665">
    <property type="entry name" value="DUF3741 DOMAIN-CONTAINING PROTEIN"/>
    <property type="match status" value="1"/>
</dbReference>
<organism evidence="1 2">
    <name type="scientific">Lithospermum erythrorhizon</name>
    <name type="common">Purple gromwell</name>
    <name type="synonym">Lithospermum officinale var. erythrorhizon</name>
    <dbReference type="NCBI Taxonomy" id="34254"/>
    <lineage>
        <taxon>Eukaryota</taxon>
        <taxon>Viridiplantae</taxon>
        <taxon>Streptophyta</taxon>
        <taxon>Embryophyta</taxon>
        <taxon>Tracheophyta</taxon>
        <taxon>Spermatophyta</taxon>
        <taxon>Magnoliopsida</taxon>
        <taxon>eudicotyledons</taxon>
        <taxon>Gunneridae</taxon>
        <taxon>Pentapetalae</taxon>
        <taxon>asterids</taxon>
        <taxon>lamiids</taxon>
        <taxon>Boraginales</taxon>
        <taxon>Boraginaceae</taxon>
        <taxon>Boraginoideae</taxon>
        <taxon>Lithospermeae</taxon>
        <taxon>Lithospermum</taxon>
    </lineage>
</organism>
<gene>
    <name evidence="1" type="ORF">LIER_14449</name>
</gene>
<dbReference type="EMBL" id="BAABME010003031">
    <property type="protein sequence ID" value="GAA0157113.1"/>
    <property type="molecule type" value="Genomic_DNA"/>
</dbReference>
<sequence length="230" mass="26052">MEGRSKAISIGTIDELSLVKAAAWAWYQHGSSHESKHMMQEYHDNISSWKTKKAPRPSRYKLEAMKQVQENSVSQLSCHVHVQDDNDNDTNSLLDSYEIGRISRDLDCYIEASHAKNCQNLRCHYKKLSSGRSGTRSISHVRSKTVSIIDVFCKNKGKTKGGNSTTSEMNIKQKDKKSPRRFGFIVRRSTRICGARLDDVVDVKLRSGGSRWPEKHVAVVSVATCRPRRT</sequence>
<comment type="caution">
    <text evidence="1">The sequence shown here is derived from an EMBL/GenBank/DDBJ whole genome shotgun (WGS) entry which is preliminary data.</text>
</comment>
<dbReference type="AlphaFoldDB" id="A0AAV3Q3U0"/>
<protein>
    <submittedName>
        <fullName evidence="1">Uncharacterized protein</fullName>
    </submittedName>
</protein>
<proteinExistence type="predicted"/>
<dbReference type="Proteomes" id="UP001454036">
    <property type="component" value="Unassembled WGS sequence"/>
</dbReference>